<evidence type="ECO:0000313" key="4">
    <source>
        <dbReference type="Proteomes" id="UP001374579"/>
    </source>
</evidence>
<sequence>MSSAQYSLAVSSGLGRRPSGPDVGVDTYRSPFSPSGQAHFVWSERSLPLSYILKDNTLPVVVKISEEANVRSEGDNSMDFRQPILLYRQHQVSRLYARNVTSSSGSSQKEVGPYVVIPENYKGFFRPCDKPGNPIASVSAVAHLMPLSMLSCTRCDGYVCVSPIESDVMYQKTSLQPGVYVIKGIVEDEIKIHNGGHKVKKTKVVRCLRCTSEDNNEVLFPLKSSGEFYVAKVDSKSSRHDSVDPSSRVYSWTELADTTGHGDVNCDVTANLVHGNQPSQDCNFTGTLAFKHVTKDNTVIGCTMLGENPRLFELSLNRGPNFVLALNQDCFHTDSPLTKCLKFAKQEFGRYVSEIKVRRDFQVEHAELREGVK</sequence>
<protein>
    <recommendedName>
        <fullName evidence="2">CABIT domain-containing protein</fullName>
    </recommendedName>
</protein>
<keyword evidence="1" id="KW-0597">Phosphoprotein</keyword>
<accession>A0AAN9B8K2</accession>
<feature type="domain" description="CABIT" evidence="2">
    <location>
        <begin position="58"/>
        <end position="304"/>
    </location>
</feature>
<dbReference type="Proteomes" id="UP001374579">
    <property type="component" value="Unassembled WGS sequence"/>
</dbReference>
<evidence type="ECO:0000313" key="3">
    <source>
        <dbReference type="EMBL" id="KAK7101295.1"/>
    </source>
</evidence>
<dbReference type="Pfam" id="PF12736">
    <property type="entry name" value="CABIT"/>
    <property type="match status" value="1"/>
</dbReference>
<name>A0AAN9B8K2_9CAEN</name>
<proteinExistence type="predicted"/>
<dbReference type="InterPro" id="IPR052281">
    <property type="entry name" value="GAREM"/>
</dbReference>
<dbReference type="PANTHER" id="PTHR14454:SF11">
    <property type="entry name" value="SERRANO, ISOFORM F"/>
    <property type="match status" value="1"/>
</dbReference>
<organism evidence="3 4">
    <name type="scientific">Littorina saxatilis</name>
    <dbReference type="NCBI Taxonomy" id="31220"/>
    <lineage>
        <taxon>Eukaryota</taxon>
        <taxon>Metazoa</taxon>
        <taxon>Spiralia</taxon>
        <taxon>Lophotrochozoa</taxon>
        <taxon>Mollusca</taxon>
        <taxon>Gastropoda</taxon>
        <taxon>Caenogastropoda</taxon>
        <taxon>Littorinimorpha</taxon>
        <taxon>Littorinoidea</taxon>
        <taxon>Littorinidae</taxon>
        <taxon>Littorina</taxon>
    </lineage>
</organism>
<comment type="caution">
    <text evidence="3">The sequence shown here is derived from an EMBL/GenBank/DDBJ whole genome shotgun (WGS) entry which is preliminary data.</text>
</comment>
<evidence type="ECO:0000259" key="2">
    <source>
        <dbReference type="Pfam" id="PF12736"/>
    </source>
</evidence>
<gene>
    <name evidence="3" type="ORF">V1264_024093</name>
</gene>
<keyword evidence="4" id="KW-1185">Reference proteome</keyword>
<dbReference type="AlphaFoldDB" id="A0AAN9B8K2"/>
<dbReference type="InterPro" id="IPR025946">
    <property type="entry name" value="CABIT_dom"/>
</dbReference>
<dbReference type="EMBL" id="JBAMIC010000011">
    <property type="protein sequence ID" value="KAK7101295.1"/>
    <property type="molecule type" value="Genomic_DNA"/>
</dbReference>
<dbReference type="PANTHER" id="PTHR14454">
    <property type="entry name" value="GRB2-ASSOCIATED AND REGULATOR OF MAPK PROTEIN FAMILY MEMBER"/>
    <property type="match status" value="1"/>
</dbReference>
<evidence type="ECO:0000256" key="1">
    <source>
        <dbReference type="ARBA" id="ARBA00022553"/>
    </source>
</evidence>
<reference evidence="3 4" key="1">
    <citation type="submission" date="2024-02" db="EMBL/GenBank/DDBJ databases">
        <title>Chromosome-scale genome assembly of the rough periwinkle Littorina saxatilis.</title>
        <authorList>
            <person name="De Jode A."/>
            <person name="Faria R."/>
            <person name="Formenti G."/>
            <person name="Sims Y."/>
            <person name="Smith T.P."/>
            <person name="Tracey A."/>
            <person name="Wood J.M.D."/>
            <person name="Zagrodzka Z.B."/>
            <person name="Johannesson K."/>
            <person name="Butlin R.K."/>
            <person name="Leder E.H."/>
        </authorList>
    </citation>
    <scope>NUCLEOTIDE SEQUENCE [LARGE SCALE GENOMIC DNA]</scope>
    <source>
        <strain evidence="3">Snail1</strain>
        <tissue evidence="3">Muscle</tissue>
    </source>
</reference>